<feature type="compositionally biased region" description="Basic and acidic residues" evidence="1">
    <location>
        <begin position="69"/>
        <end position="88"/>
    </location>
</feature>
<feature type="compositionally biased region" description="Basic and acidic residues" evidence="1">
    <location>
        <begin position="113"/>
        <end position="135"/>
    </location>
</feature>
<dbReference type="Proteomes" id="UP000230750">
    <property type="component" value="Unassembled WGS sequence"/>
</dbReference>
<evidence type="ECO:0000313" key="3">
    <source>
        <dbReference type="Proteomes" id="UP000230750"/>
    </source>
</evidence>
<dbReference type="EMBL" id="MRZV01000158">
    <property type="protein sequence ID" value="PIK56978.1"/>
    <property type="molecule type" value="Genomic_DNA"/>
</dbReference>
<reference evidence="2 3" key="1">
    <citation type="journal article" date="2017" name="PLoS Biol.">
        <title>The sea cucumber genome provides insights into morphological evolution and visceral regeneration.</title>
        <authorList>
            <person name="Zhang X."/>
            <person name="Sun L."/>
            <person name="Yuan J."/>
            <person name="Sun Y."/>
            <person name="Gao Y."/>
            <person name="Zhang L."/>
            <person name="Li S."/>
            <person name="Dai H."/>
            <person name="Hamel J.F."/>
            <person name="Liu C."/>
            <person name="Yu Y."/>
            <person name="Liu S."/>
            <person name="Lin W."/>
            <person name="Guo K."/>
            <person name="Jin S."/>
            <person name="Xu P."/>
            <person name="Storey K.B."/>
            <person name="Huan P."/>
            <person name="Zhang T."/>
            <person name="Zhou Y."/>
            <person name="Zhang J."/>
            <person name="Lin C."/>
            <person name="Li X."/>
            <person name="Xing L."/>
            <person name="Huo D."/>
            <person name="Sun M."/>
            <person name="Wang L."/>
            <person name="Mercier A."/>
            <person name="Li F."/>
            <person name="Yang H."/>
            <person name="Xiang J."/>
        </authorList>
    </citation>
    <scope>NUCLEOTIDE SEQUENCE [LARGE SCALE GENOMIC DNA]</scope>
    <source>
        <strain evidence="2">Shaxun</strain>
        <tissue evidence="2">Muscle</tissue>
    </source>
</reference>
<evidence type="ECO:0000256" key="1">
    <source>
        <dbReference type="SAM" id="MobiDB-lite"/>
    </source>
</evidence>
<feature type="compositionally biased region" description="Basic and acidic residues" evidence="1">
    <location>
        <begin position="28"/>
        <end position="39"/>
    </location>
</feature>
<protein>
    <submittedName>
        <fullName evidence="2">Putative lebercilin</fullName>
    </submittedName>
</protein>
<keyword evidence="3" id="KW-1185">Reference proteome</keyword>
<feature type="compositionally biased region" description="Basic and acidic residues" evidence="1">
    <location>
        <begin position="95"/>
        <end position="104"/>
    </location>
</feature>
<feature type="compositionally biased region" description="Basic and acidic residues" evidence="1">
    <location>
        <begin position="208"/>
        <end position="218"/>
    </location>
</feature>
<sequence length="337" mass="38694">MLITSQDAIYSLFLDEADSLIYFNLKKSKEANRERRKEEEDFPFFGPSNPKQSPSQSTKQPTGVVNSVRDLHKYSNSGKSDKNEKKDNVVFNSSWKDDIGENKRKASTTQNDDYQKKKELLLQKMKDIDNSESNERSSSGKSQKDYKFSEPVENLHHGRPSHPEVNLSPRSSRKNQSNFTTTNGRRTSKEDIDVDEITFGSYAPSFSKPKDVNQEKQAVKPSSVDSNSLDSNDRNVRSSFGVKTSSQHQQKPSQWQTVQGCHGRQIHGRLKGGRPSMRTINKIRYLQRLLTRNRKALSQLNPSLLEQTMTLTMISKNLFCRKEDHFVLSIMYITKYI</sequence>
<name>A0A2G8L9N9_STIJA</name>
<evidence type="ECO:0000313" key="2">
    <source>
        <dbReference type="EMBL" id="PIK56978.1"/>
    </source>
</evidence>
<gene>
    <name evidence="2" type="ORF">BSL78_06119</name>
</gene>
<dbReference type="AlphaFoldDB" id="A0A2G8L9N9"/>
<feature type="compositionally biased region" description="Basic and acidic residues" evidence="1">
    <location>
        <begin position="142"/>
        <end position="156"/>
    </location>
</feature>
<feature type="region of interest" description="Disordered" evidence="1">
    <location>
        <begin position="28"/>
        <end position="274"/>
    </location>
</feature>
<feature type="compositionally biased region" description="Polar residues" evidence="1">
    <location>
        <begin position="241"/>
        <end position="259"/>
    </location>
</feature>
<feature type="compositionally biased region" description="Polar residues" evidence="1">
    <location>
        <begin position="49"/>
        <end position="65"/>
    </location>
</feature>
<feature type="compositionally biased region" description="Polar residues" evidence="1">
    <location>
        <begin position="168"/>
        <end position="185"/>
    </location>
</feature>
<accession>A0A2G8L9N9</accession>
<organism evidence="2 3">
    <name type="scientific">Stichopus japonicus</name>
    <name type="common">Sea cucumber</name>
    <dbReference type="NCBI Taxonomy" id="307972"/>
    <lineage>
        <taxon>Eukaryota</taxon>
        <taxon>Metazoa</taxon>
        <taxon>Echinodermata</taxon>
        <taxon>Eleutherozoa</taxon>
        <taxon>Echinozoa</taxon>
        <taxon>Holothuroidea</taxon>
        <taxon>Aspidochirotacea</taxon>
        <taxon>Aspidochirotida</taxon>
        <taxon>Stichopodidae</taxon>
        <taxon>Apostichopus</taxon>
    </lineage>
</organism>
<comment type="caution">
    <text evidence="2">The sequence shown here is derived from an EMBL/GenBank/DDBJ whole genome shotgun (WGS) entry which is preliminary data.</text>
</comment>
<dbReference type="OrthoDB" id="2123794at2759"/>
<proteinExistence type="predicted"/>